<dbReference type="Proteomes" id="UP000295411">
    <property type="component" value="Unassembled WGS sequence"/>
</dbReference>
<dbReference type="RefSeq" id="WP_133402685.1">
    <property type="nucleotide sequence ID" value="NZ_SMTK01000001.1"/>
</dbReference>
<evidence type="ECO:0000259" key="5">
    <source>
        <dbReference type="Pfam" id="PF04198"/>
    </source>
</evidence>
<name>A0A4R5U3K2_9MICC</name>
<dbReference type="Gene3D" id="1.10.10.60">
    <property type="entry name" value="Homeodomain-like"/>
    <property type="match status" value="1"/>
</dbReference>
<dbReference type="InterPro" id="IPR037171">
    <property type="entry name" value="NagB/RpiA_transferase-like"/>
</dbReference>
<dbReference type="PANTHER" id="PTHR34294">
    <property type="entry name" value="TRANSCRIPTIONAL REGULATOR-RELATED"/>
    <property type="match status" value="1"/>
</dbReference>
<reference evidence="6 7" key="1">
    <citation type="submission" date="2019-03" db="EMBL/GenBank/DDBJ databases">
        <title>Arthrobacter sp. nov., an bacterium isolated from biocrust in Mu Us Desert.</title>
        <authorList>
            <person name="Lixiong L."/>
        </authorList>
    </citation>
    <scope>NUCLEOTIDE SEQUENCE [LARGE SCALE GENOMIC DNA]</scope>
    <source>
        <strain evidence="6 7">SLN-3</strain>
    </source>
</reference>
<sequence length="322" mass="35282">MYYLQDLTMDAIARELRTSRSTVSRLLSLARQTGLVQISVNNPTERAPVLEQQIRRRFGVEAHVVPVADSVSDSEALERVAIQAARTISPLMDSNAIIGVAWGSTLSAVSHHLTRKDIHDSTIVQLNGAGNTQTTGITYASEILRRFGQAYGARVEQFPVPAFFDHAETKRAMWNERSVRRILDLQHRMTVAVFGVGSIDAGIPSHVYSGGYLDDEDLAQLAEDEVVGDVATMFFREDGSHRDILLNQRSTGPDLDRLREVRRRICVVSGETKINGLRGALAAGLATDLILDEASARRLVQLAADEQPGAPARLAGTSRADR</sequence>
<gene>
    <name evidence="6" type="ORF">E2F48_01915</name>
</gene>
<evidence type="ECO:0000256" key="4">
    <source>
        <dbReference type="ARBA" id="ARBA00023163"/>
    </source>
</evidence>
<keyword evidence="4" id="KW-0804">Transcription</keyword>
<dbReference type="SUPFAM" id="SSF100950">
    <property type="entry name" value="NagB/RpiA/CoA transferase-like"/>
    <property type="match status" value="1"/>
</dbReference>
<feature type="domain" description="Sugar-binding" evidence="5">
    <location>
        <begin position="49"/>
        <end position="300"/>
    </location>
</feature>
<accession>A0A4R5U3K2</accession>
<dbReference type="OrthoDB" id="186585at2"/>
<comment type="caution">
    <text evidence="6">The sequence shown here is derived from an EMBL/GenBank/DDBJ whole genome shotgun (WGS) entry which is preliminary data.</text>
</comment>
<dbReference type="GO" id="GO:0003677">
    <property type="term" value="F:DNA binding"/>
    <property type="evidence" value="ECO:0007669"/>
    <property type="project" value="UniProtKB-KW"/>
</dbReference>
<dbReference type="InterPro" id="IPR007324">
    <property type="entry name" value="Sugar-bd_dom_put"/>
</dbReference>
<keyword evidence="7" id="KW-1185">Reference proteome</keyword>
<organism evidence="6 7">
    <name type="scientific">Arthrobacter crusticola</name>
    <dbReference type="NCBI Taxonomy" id="2547960"/>
    <lineage>
        <taxon>Bacteria</taxon>
        <taxon>Bacillati</taxon>
        <taxon>Actinomycetota</taxon>
        <taxon>Actinomycetes</taxon>
        <taxon>Micrococcales</taxon>
        <taxon>Micrococcaceae</taxon>
        <taxon>Arthrobacter</taxon>
    </lineage>
</organism>
<proteinExistence type="inferred from homology"/>
<evidence type="ECO:0000256" key="1">
    <source>
        <dbReference type="ARBA" id="ARBA00010466"/>
    </source>
</evidence>
<comment type="similarity">
    <text evidence="1">Belongs to the SorC transcriptional regulatory family.</text>
</comment>
<dbReference type="EMBL" id="SMTK01000001">
    <property type="protein sequence ID" value="TDK28279.1"/>
    <property type="molecule type" value="Genomic_DNA"/>
</dbReference>
<protein>
    <submittedName>
        <fullName evidence="6">Sugar-binding transcriptional regulator</fullName>
    </submittedName>
</protein>
<evidence type="ECO:0000256" key="3">
    <source>
        <dbReference type="ARBA" id="ARBA00023125"/>
    </source>
</evidence>
<dbReference type="InterPro" id="IPR051054">
    <property type="entry name" value="SorC_transcr_regulators"/>
</dbReference>
<dbReference type="Gene3D" id="3.40.50.1360">
    <property type="match status" value="1"/>
</dbReference>
<evidence type="ECO:0000313" key="7">
    <source>
        <dbReference type="Proteomes" id="UP000295411"/>
    </source>
</evidence>
<dbReference type="GO" id="GO:0030246">
    <property type="term" value="F:carbohydrate binding"/>
    <property type="evidence" value="ECO:0007669"/>
    <property type="project" value="InterPro"/>
</dbReference>
<keyword evidence="2" id="KW-0805">Transcription regulation</keyword>
<keyword evidence="3" id="KW-0238">DNA-binding</keyword>
<evidence type="ECO:0000313" key="6">
    <source>
        <dbReference type="EMBL" id="TDK28279.1"/>
    </source>
</evidence>
<dbReference type="PANTHER" id="PTHR34294:SF1">
    <property type="entry name" value="TRANSCRIPTIONAL REGULATOR LSRR"/>
    <property type="match status" value="1"/>
</dbReference>
<dbReference type="Pfam" id="PF04198">
    <property type="entry name" value="Sugar-bind"/>
    <property type="match status" value="1"/>
</dbReference>
<dbReference type="AlphaFoldDB" id="A0A4R5U3K2"/>
<evidence type="ECO:0000256" key="2">
    <source>
        <dbReference type="ARBA" id="ARBA00023015"/>
    </source>
</evidence>